<evidence type="ECO:0000256" key="7">
    <source>
        <dbReference type="ARBA" id="ARBA00023157"/>
    </source>
</evidence>
<reference evidence="12 13" key="1">
    <citation type="journal article" date="2015" name="Annu Rev Anim Biosci">
        <title>The Genome 10K Project: a way forward.</title>
        <authorList>
            <person name="Koepfli K.P."/>
            <person name="Paten B."/>
            <person name="O'Brien S.J."/>
            <person name="Koepfli K.P."/>
            <person name="Paten B."/>
            <person name="Antunes A."/>
            <person name="Belov K."/>
            <person name="Bustamante C."/>
            <person name="Castoe T.A."/>
            <person name="Clawson H."/>
            <person name="Crawford A.J."/>
            <person name="Diekhans M."/>
            <person name="Distel D."/>
            <person name="Durbin R."/>
            <person name="Earl D."/>
            <person name="Fujita M.K."/>
            <person name="Gamble T."/>
            <person name="Georges A."/>
            <person name="Gemmell N."/>
            <person name="Gilbert M.T."/>
            <person name="Graves J.M."/>
            <person name="Green R.E."/>
            <person name="Hickey G."/>
            <person name="Jarvis E.D."/>
            <person name="Johnson W."/>
            <person name="Komissarov A."/>
            <person name="Korf I."/>
            <person name="Kuhn R."/>
            <person name="Larkin D.M."/>
            <person name="Lewin H."/>
            <person name="Lopez J.V."/>
            <person name="Ma J."/>
            <person name="Marques-Bonet T."/>
            <person name="Miller W."/>
            <person name="Murphy R."/>
            <person name="Pevzner P."/>
            <person name="Shapiro B."/>
            <person name="Steiner C."/>
            <person name="Tamazian G."/>
            <person name="Venkatesh B."/>
            <person name="Wang J."/>
            <person name="Wayne R."/>
            <person name="Wiley E."/>
            <person name="Yang H."/>
            <person name="Zhang G."/>
            <person name="Haussler D."/>
            <person name="Ryder O."/>
            <person name="O'Brien S.J."/>
        </authorList>
    </citation>
    <scope>NUCLEOTIDE SEQUENCE</scope>
</reference>
<evidence type="ECO:0000256" key="6">
    <source>
        <dbReference type="ARBA" id="ARBA00022729"/>
    </source>
</evidence>
<keyword evidence="6 9" id="KW-0732">Signal</keyword>
<dbReference type="Pfam" id="PF00048">
    <property type="entry name" value="IL8"/>
    <property type="match status" value="1"/>
</dbReference>
<dbReference type="SUPFAM" id="SSF54117">
    <property type="entry name" value="Interleukin 8-like chemokines"/>
    <property type="match status" value="1"/>
</dbReference>
<dbReference type="CTD" id="6363"/>
<evidence type="ECO:0000256" key="1">
    <source>
        <dbReference type="ARBA" id="ARBA00004613"/>
    </source>
</evidence>
<evidence type="ECO:0000259" key="10">
    <source>
        <dbReference type="SMART" id="SM00199"/>
    </source>
</evidence>
<dbReference type="InterPro" id="IPR036048">
    <property type="entry name" value="Interleukin_8-like_sf"/>
</dbReference>
<evidence type="ECO:0000313" key="14">
    <source>
        <dbReference type="Proteomes" id="UP000585614"/>
    </source>
</evidence>
<dbReference type="Gene3D" id="2.40.50.40">
    <property type="match status" value="1"/>
</dbReference>
<dbReference type="GO" id="GO:0048020">
    <property type="term" value="F:CCR chemokine receptor binding"/>
    <property type="evidence" value="ECO:0007669"/>
    <property type="project" value="TreeGrafter"/>
</dbReference>
<comment type="similarity">
    <text evidence="2 9">Belongs to the intercrine beta (chemokine CC) family.</text>
</comment>
<feature type="domain" description="Chemokine interleukin-8-like" evidence="10">
    <location>
        <begin position="28"/>
        <end position="88"/>
    </location>
</feature>
<feature type="signal peptide" evidence="9">
    <location>
        <begin position="1"/>
        <end position="21"/>
    </location>
</feature>
<keyword evidence="4 9" id="KW-0202">Cytokine</keyword>
<evidence type="ECO:0000256" key="2">
    <source>
        <dbReference type="ARBA" id="ARBA00010868"/>
    </source>
</evidence>
<comment type="subcellular location">
    <subcellularLocation>
        <location evidence="1 9">Secreted</location>
    </subcellularLocation>
</comment>
<dbReference type="GO" id="GO:0061844">
    <property type="term" value="P:antimicrobial humoral immune response mediated by antimicrobial peptide"/>
    <property type="evidence" value="ECO:0007669"/>
    <property type="project" value="TreeGrafter"/>
</dbReference>
<dbReference type="PANTHER" id="PTHR12015:SF80">
    <property type="entry name" value="C-C MOTIF CHEMOKINE 19"/>
    <property type="match status" value="1"/>
</dbReference>
<evidence type="ECO:0000256" key="8">
    <source>
        <dbReference type="ARBA" id="ARBA00023198"/>
    </source>
</evidence>
<dbReference type="GO" id="GO:0008009">
    <property type="term" value="F:chemokine activity"/>
    <property type="evidence" value="ECO:0007669"/>
    <property type="project" value="InterPro"/>
</dbReference>
<protein>
    <recommendedName>
        <fullName evidence="9">C-C motif chemokine</fullName>
    </recommendedName>
</protein>
<keyword evidence="7" id="KW-1015">Disulfide bond</keyword>
<reference evidence="11 14" key="4">
    <citation type="journal article" date="2020" name="Nature">
        <title>Six reference-quality genomes reveal evolution of bat adaptations.</title>
        <authorList>
            <person name="Jebb D."/>
            <person name="Huang Z."/>
            <person name="Pippel M."/>
            <person name="Hughes G.M."/>
            <person name="Lavrichenko K."/>
            <person name="Devanna P."/>
            <person name="Winkler S."/>
            <person name="Jermiin L.S."/>
            <person name="Skirmuntt E.C."/>
            <person name="Katzourakis A."/>
            <person name="Burkitt-Gray L."/>
            <person name="Ray D.A."/>
            <person name="Sullivan K.A.M."/>
            <person name="Roscito J.G."/>
            <person name="Kirilenko B.M."/>
            <person name="Davalos L.M."/>
            <person name="Corthals A.P."/>
            <person name="Power M.L."/>
            <person name="Jones G."/>
            <person name="Ransome R.D."/>
            <person name="Dechmann D.K.N."/>
            <person name="Locatelli A.G."/>
            <person name="Puechmaille S.J."/>
            <person name="Fedrigo O."/>
            <person name="Jarvis E.D."/>
            <person name="Hiller M."/>
            <person name="Vernes S.C."/>
            <person name="Myers E.W."/>
            <person name="Teeling E.C."/>
        </authorList>
    </citation>
    <scope>NUCLEOTIDE SEQUENCE [LARGE SCALE GENOMIC DNA]</scope>
    <source>
        <strain evidence="11">MRhiFer1</strain>
        <tissue evidence="11">Lung</tissue>
    </source>
</reference>
<dbReference type="FunFam" id="2.40.50.40:FF:000012">
    <property type="entry name" value="C-C motif chemokine"/>
    <property type="match status" value="1"/>
</dbReference>
<keyword evidence="13" id="KW-1185">Reference proteome</keyword>
<reference evidence="12" key="5">
    <citation type="submission" date="2025-05" db="UniProtKB">
        <authorList>
            <consortium name="Ensembl"/>
        </authorList>
    </citation>
    <scope>IDENTIFICATION</scope>
</reference>
<accession>A0A671EAX7</accession>
<dbReference type="GO" id="GO:0048245">
    <property type="term" value="P:eosinophil chemotaxis"/>
    <property type="evidence" value="ECO:0007669"/>
    <property type="project" value="TreeGrafter"/>
</dbReference>
<dbReference type="RefSeq" id="XP_032978476.1">
    <property type="nucleotide sequence ID" value="XM_033122585.1"/>
</dbReference>
<dbReference type="Proteomes" id="UP000472240">
    <property type="component" value="Chromosome 12"/>
</dbReference>
<keyword evidence="3 9" id="KW-0145">Chemotaxis</keyword>
<evidence type="ECO:0000256" key="3">
    <source>
        <dbReference type="ARBA" id="ARBA00022500"/>
    </source>
</evidence>
<organism evidence="12 13">
    <name type="scientific">Rhinolophus ferrumequinum</name>
    <name type="common">Greater horseshoe bat</name>
    <dbReference type="NCBI Taxonomy" id="59479"/>
    <lineage>
        <taxon>Eukaryota</taxon>
        <taxon>Metazoa</taxon>
        <taxon>Chordata</taxon>
        <taxon>Craniata</taxon>
        <taxon>Vertebrata</taxon>
        <taxon>Euteleostomi</taxon>
        <taxon>Mammalia</taxon>
        <taxon>Eutheria</taxon>
        <taxon>Laurasiatheria</taxon>
        <taxon>Chiroptera</taxon>
        <taxon>Yinpterochiroptera</taxon>
        <taxon>Rhinolophoidea</taxon>
        <taxon>Rhinolophidae</taxon>
        <taxon>Rhinolophinae</taxon>
        <taxon>Rhinolophus</taxon>
    </lineage>
</organism>
<name>A0A671EAX7_RHIFE</name>
<evidence type="ECO:0000256" key="9">
    <source>
        <dbReference type="RuleBase" id="RU361150"/>
    </source>
</evidence>
<dbReference type="PANTHER" id="PTHR12015">
    <property type="entry name" value="SMALL INDUCIBLE CYTOKINE A"/>
    <property type="match status" value="1"/>
</dbReference>
<keyword evidence="8" id="KW-0395">Inflammatory response</keyword>
<dbReference type="Ensembl" id="ENSRFET00010011130.1">
    <property type="protein sequence ID" value="ENSRFEP00010010175.1"/>
    <property type="gene ID" value="ENSRFEG00010006912.1"/>
</dbReference>
<reference evidence="12 13" key="3">
    <citation type="submission" date="2018-12" db="EMBL/GenBank/DDBJ databases">
        <title>G10K-VGP greater horseshoe bat female genome, primary haplotype.</title>
        <authorList>
            <person name="Teeling E."/>
            <person name="Myers G."/>
            <person name="Vernes S."/>
            <person name="Pippel M."/>
            <person name="Winkler S."/>
            <person name="Fedrigo O."/>
            <person name="Rhie A."/>
            <person name="Koren S."/>
            <person name="Phillippy A."/>
            <person name="Lewin H."/>
            <person name="Damas J."/>
            <person name="Howe K."/>
            <person name="Mountcastle J."/>
            <person name="Jarvis E.D."/>
        </authorList>
    </citation>
    <scope>NUCLEOTIDE SEQUENCE [LARGE SCALE GENOMIC DNA]</scope>
</reference>
<proteinExistence type="inferred from homology"/>
<feature type="chain" id="PRO_5044517263" description="C-C motif chemokine" evidence="9">
    <location>
        <begin position="22"/>
        <end position="100"/>
    </location>
</feature>
<keyword evidence="5 9" id="KW-0964">Secreted</keyword>
<dbReference type="InterPro" id="IPR000827">
    <property type="entry name" value="Chemokine_CC_CS"/>
</dbReference>
<dbReference type="GO" id="GO:0006954">
    <property type="term" value="P:inflammatory response"/>
    <property type="evidence" value="ECO:0007669"/>
    <property type="project" value="UniProtKB-KW"/>
</dbReference>
<evidence type="ECO:0000256" key="5">
    <source>
        <dbReference type="ARBA" id="ARBA00022525"/>
    </source>
</evidence>
<dbReference type="GO" id="GO:0005615">
    <property type="term" value="C:extracellular space"/>
    <property type="evidence" value="ECO:0007669"/>
    <property type="project" value="UniProtKB-KW"/>
</dbReference>
<sequence>MASQVATVLALSLLILWTSSALSGDNDAEDCCLSVTTRPIPLIIVRSFRYLLREHGCRVPAVVFTTLRGYQLCAPPNQPWVNRIIWRLLKNSAKNKRHSS</sequence>
<dbReference type="AlphaFoldDB" id="A0A671EAX7"/>
<dbReference type="InterPro" id="IPR001811">
    <property type="entry name" value="Chemokine_IL8-like_dom"/>
</dbReference>
<dbReference type="GeneID" id="117031820"/>
<dbReference type="GeneTree" id="ENSGT01130000278316"/>
<dbReference type="EMBL" id="JACAGC010000012">
    <property type="protein sequence ID" value="KAF6327040.1"/>
    <property type="molecule type" value="Genomic_DNA"/>
</dbReference>
<dbReference type="InterPro" id="IPR039809">
    <property type="entry name" value="Chemokine_b/g/d"/>
</dbReference>
<evidence type="ECO:0000256" key="4">
    <source>
        <dbReference type="ARBA" id="ARBA00022514"/>
    </source>
</evidence>
<evidence type="ECO:0000313" key="13">
    <source>
        <dbReference type="Proteomes" id="UP000472240"/>
    </source>
</evidence>
<reference evidence="12 13" key="2">
    <citation type="journal article" date="2018" name="Annu Rev Anim Biosci">
        <title>Bat Biology, Genomes, and the Bat1K Project: To Generate Chromosome-Level Genomes for All Living Bat Species.</title>
        <authorList>
            <person name="Teeling E.C."/>
            <person name="Vernes S.C."/>
            <person name="Davalos L.M."/>
            <person name="Ray D.A."/>
            <person name="Gilbert M.T.P."/>
            <person name="Myers E."/>
        </authorList>
    </citation>
    <scope>NUCLEOTIDE SEQUENCE</scope>
</reference>
<dbReference type="SMART" id="SM00199">
    <property type="entry name" value="SCY"/>
    <property type="match status" value="1"/>
</dbReference>
<dbReference type="GO" id="GO:0030335">
    <property type="term" value="P:positive regulation of cell migration"/>
    <property type="evidence" value="ECO:0007669"/>
    <property type="project" value="TreeGrafter"/>
</dbReference>
<gene>
    <name evidence="12" type="primary">CCL19</name>
    <name evidence="11" type="ORF">mRhiFer1_002342</name>
</gene>
<dbReference type="Proteomes" id="UP000585614">
    <property type="component" value="Unassembled WGS sequence"/>
</dbReference>
<dbReference type="GO" id="GO:0070098">
    <property type="term" value="P:chemokine-mediated signaling pathway"/>
    <property type="evidence" value="ECO:0007669"/>
    <property type="project" value="TreeGrafter"/>
</dbReference>
<dbReference type="PROSITE" id="PS00472">
    <property type="entry name" value="SMALL_CYTOKINES_CC"/>
    <property type="match status" value="1"/>
</dbReference>
<evidence type="ECO:0000313" key="11">
    <source>
        <dbReference type="EMBL" id="KAF6327040.1"/>
    </source>
</evidence>
<evidence type="ECO:0000313" key="12">
    <source>
        <dbReference type="Ensembl" id="ENSRFEP00010010175.1"/>
    </source>
</evidence>